<dbReference type="HOGENOM" id="CLU_2864815_0_0_5"/>
<dbReference type="AlphaFoldDB" id="W6RPH5"/>
<name>W6RPH5_9HYPH</name>
<gene>
    <name evidence="1" type="ORF">LPU83_pLPU83d_1567</name>
</gene>
<proteinExistence type="predicted"/>
<accession>W6RPH5</accession>
<dbReference type="EMBL" id="HG916855">
    <property type="protein sequence ID" value="CDM62937.1"/>
    <property type="molecule type" value="Genomic_DNA"/>
</dbReference>
<keyword evidence="2" id="KW-1185">Reference proteome</keyword>
<protein>
    <submittedName>
        <fullName evidence="1">Uncharacterized protein</fullName>
    </submittedName>
</protein>
<reference evidence="1" key="1">
    <citation type="submission" date="2013-11" db="EMBL/GenBank/DDBJ databases">
        <title>Draft genome sequence of the broad-host-range Rhizobium sp. LPU83 strain, a member of the low-genetic diversity Oregon-like Rhizobium sp. group.</title>
        <authorList>
            <person name="Wibberg D."/>
            <person name="Puehler A."/>
            <person name="Schlueter A."/>
        </authorList>
    </citation>
    <scope>NUCLEOTIDE SEQUENCE [LARGE SCALE GENOMIC DNA]</scope>
    <source>
        <strain evidence="1">LPU83</strain>
        <plasmid evidence="1">pLPU83d</plasmid>
    </source>
</reference>
<organism evidence="1 2">
    <name type="scientific">Rhizobium favelukesii</name>
    <dbReference type="NCBI Taxonomy" id="348824"/>
    <lineage>
        <taxon>Bacteria</taxon>
        <taxon>Pseudomonadati</taxon>
        <taxon>Pseudomonadota</taxon>
        <taxon>Alphaproteobacteria</taxon>
        <taxon>Hyphomicrobiales</taxon>
        <taxon>Rhizobiaceae</taxon>
        <taxon>Rhizobium/Agrobacterium group</taxon>
        <taxon>Rhizobium</taxon>
    </lineage>
</organism>
<keyword evidence="1" id="KW-0614">Plasmid</keyword>
<dbReference type="Proteomes" id="UP000019443">
    <property type="component" value="Plasmid pLPU83d"/>
</dbReference>
<evidence type="ECO:0000313" key="2">
    <source>
        <dbReference type="Proteomes" id="UP000019443"/>
    </source>
</evidence>
<dbReference type="KEGG" id="rhl:LPU83_pLPU83d_1567"/>
<sequence length="64" mass="7012">MLNKSTLFLSQNVQSLTLNEIKNLDGGAAWFFITLLPCGNSNFLNIEKAGKHSLASLCLRLQSS</sequence>
<evidence type="ECO:0000313" key="1">
    <source>
        <dbReference type="EMBL" id="CDM62937.1"/>
    </source>
</evidence>
<geneLocation type="plasmid" evidence="1 2">
    <name>pLPU83d</name>
</geneLocation>